<dbReference type="RefSeq" id="WP_124996069.1">
    <property type="nucleotide sequence ID" value="NZ_RQXT01000003.1"/>
</dbReference>
<name>A0A3P3G8I0_9HYPH</name>
<evidence type="ECO:0000313" key="2">
    <source>
        <dbReference type="Proteomes" id="UP000273786"/>
    </source>
</evidence>
<proteinExistence type="predicted"/>
<comment type="caution">
    <text evidence="1">The sequence shown here is derived from an EMBL/GenBank/DDBJ whole genome shotgun (WGS) entry which is preliminary data.</text>
</comment>
<dbReference type="InterPro" id="IPR010385">
    <property type="entry name" value="DUF982"/>
</dbReference>
<keyword evidence="2" id="KW-1185">Reference proteome</keyword>
<dbReference type="Proteomes" id="UP000273786">
    <property type="component" value="Unassembled WGS sequence"/>
</dbReference>
<reference evidence="1 2" key="1">
    <citation type="submission" date="2018-11" db="EMBL/GenBank/DDBJ databases">
        <title>the genome of Mesorhizobium tamadayense DSM 28320.</title>
        <authorList>
            <person name="Gao J."/>
        </authorList>
    </citation>
    <scope>NUCLEOTIDE SEQUENCE [LARGE SCALE GENOMIC DNA]</scope>
    <source>
        <strain evidence="1 2">DSM 28320</strain>
    </source>
</reference>
<protein>
    <submittedName>
        <fullName evidence="1">DUF982 domain-containing protein</fullName>
    </submittedName>
</protein>
<dbReference type="Pfam" id="PF06169">
    <property type="entry name" value="DUF982"/>
    <property type="match status" value="1"/>
</dbReference>
<dbReference type="OrthoDB" id="8083621at2"/>
<dbReference type="Gene3D" id="6.10.250.730">
    <property type="match status" value="1"/>
</dbReference>
<evidence type="ECO:0000313" key="1">
    <source>
        <dbReference type="EMBL" id="RRI06389.1"/>
    </source>
</evidence>
<dbReference type="AlphaFoldDB" id="A0A3P3G8I0"/>
<accession>A0A3P3G8I0</accession>
<dbReference type="EMBL" id="RQXT01000003">
    <property type="protein sequence ID" value="RRI06389.1"/>
    <property type="molecule type" value="Genomic_DNA"/>
</dbReference>
<gene>
    <name evidence="1" type="ORF">EH240_03710</name>
</gene>
<sequence>MALHWFDPPVYVKTDQVGMRYGVNHVEGAAEQLLKWPRRGGEKWQAAVELCIAAMEGKTPPKEVRAAFEAAAEEAGMLLPNN</sequence>
<organism evidence="1 2">
    <name type="scientific">Mesorhizobium tamadayense</name>
    <dbReference type="NCBI Taxonomy" id="425306"/>
    <lineage>
        <taxon>Bacteria</taxon>
        <taxon>Pseudomonadati</taxon>
        <taxon>Pseudomonadota</taxon>
        <taxon>Alphaproteobacteria</taxon>
        <taxon>Hyphomicrobiales</taxon>
        <taxon>Phyllobacteriaceae</taxon>
        <taxon>Mesorhizobium</taxon>
    </lineage>
</organism>